<name>A0ABD2RFG6_9SOLN</name>
<dbReference type="Proteomes" id="UP001627284">
    <property type="component" value="Unassembled WGS sequence"/>
</dbReference>
<reference evidence="1 2" key="1">
    <citation type="submission" date="2024-05" db="EMBL/GenBank/DDBJ databases">
        <title>De novo assembly of an allotetraploid wild potato.</title>
        <authorList>
            <person name="Hosaka A.J."/>
        </authorList>
    </citation>
    <scope>NUCLEOTIDE SEQUENCE [LARGE SCALE GENOMIC DNA]</scope>
    <source>
        <tissue evidence="1">Young leaves</tissue>
    </source>
</reference>
<accession>A0ABD2RFG6</accession>
<gene>
    <name evidence="1" type="ORF">AABB24_034138</name>
</gene>
<dbReference type="EMBL" id="JBJKTR010000020">
    <property type="protein sequence ID" value="KAL3330127.1"/>
    <property type="molecule type" value="Genomic_DNA"/>
</dbReference>
<sequence length="140" mass="15693">IELQNRQNSGETADDAFMAVFGKEQPGRLRFYGRSVTTRSLKEDEETNKLKQKHANEISSLKEEMNQMRVEMRHFFSQLLQNNPALNVQDIPGVVGSNLVSPVDASSAQAVRGQNIPHSSGSTHDSILQKLWLQSTVLAW</sequence>
<comment type="caution">
    <text evidence="1">The sequence shown here is derived from an EMBL/GenBank/DDBJ whole genome shotgun (WGS) entry which is preliminary data.</text>
</comment>
<proteinExistence type="predicted"/>
<feature type="non-terminal residue" evidence="1">
    <location>
        <position position="1"/>
    </location>
</feature>
<organism evidence="1 2">
    <name type="scientific">Solanum stoloniferum</name>
    <dbReference type="NCBI Taxonomy" id="62892"/>
    <lineage>
        <taxon>Eukaryota</taxon>
        <taxon>Viridiplantae</taxon>
        <taxon>Streptophyta</taxon>
        <taxon>Embryophyta</taxon>
        <taxon>Tracheophyta</taxon>
        <taxon>Spermatophyta</taxon>
        <taxon>Magnoliopsida</taxon>
        <taxon>eudicotyledons</taxon>
        <taxon>Gunneridae</taxon>
        <taxon>Pentapetalae</taxon>
        <taxon>asterids</taxon>
        <taxon>lamiids</taxon>
        <taxon>Solanales</taxon>
        <taxon>Solanaceae</taxon>
        <taxon>Solanoideae</taxon>
        <taxon>Solaneae</taxon>
        <taxon>Solanum</taxon>
    </lineage>
</organism>
<keyword evidence="2" id="KW-1185">Reference proteome</keyword>
<protein>
    <submittedName>
        <fullName evidence="1">Uncharacterized protein</fullName>
    </submittedName>
</protein>
<evidence type="ECO:0000313" key="2">
    <source>
        <dbReference type="Proteomes" id="UP001627284"/>
    </source>
</evidence>
<dbReference type="AlphaFoldDB" id="A0ABD2RFG6"/>
<evidence type="ECO:0000313" key="1">
    <source>
        <dbReference type="EMBL" id="KAL3330127.1"/>
    </source>
</evidence>